<dbReference type="GO" id="GO:0005886">
    <property type="term" value="C:plasma membrane"/>
    <property type="evidence" value="ECO:0007669"/>
    <property type="project" value="TreeGrafter"/>
</dbReference>
<sequence>MTRGRIPYPGMDNKTVLDQVERGYRMDKPTNTPDGVYTKMLECWHEKPEQRPTFEHLFVYFDDYFISVEPNYREAE</sequence>
<dbReference type="InterPro" id="IPR001245">
    <property type="entry name" value="Ser-Thr/Tyr_kinase_cat_dom"/>
</dbReference>
<dbReference type="FunFam" id="1.10.510.10:FF:001346">
    <property type="entry name" value="Uncharacterized protein"/>
    <property type="match status" value="1"/>
</dbReference>
<dbReference type="PANTHER" id="PTHR24416:SF620">
    <property type="entry name" value="TYROSINE-PROTEIN KINASE RECEPTOR TORSO"/>
    <property type="match status" value="1"/>
</dbReference>
<dbReference type="InterPro" id="IPR011009">
    <property type="entry name" value="Kinase-like_dom_sf"/>
</dbReference>
<reference evidence="2" key="1">
    <citation type="submission" date="2014-12" db="EMBL/GenBank/DDBJ databases">
        <title>Insight into the proteome of Arion vulgaris.</title>
        <authorList>
            <person name="Aradska J."/>
            <person name="Bulat T."/>
            <person name="Smidak R."/>
            <person name="Sarate P."/>
            <person name="Gangsoo J."/>
            <person name="Sialana F."/>
            <person name="Bilban M."/>
            <person name="Lubec G."/>
        </authorList>
    </citation>
    <scope>NUCLEOTIDE SEQUENCE</scope>
    <source>
        <tissue evidence="2">Skin</tissue>
    </source>
</reference>
<dbReference type="Gene3D" id="1.10.510.10">
    <property type="entry name" value="Transferase(Phosphotransferase) domain 1"/>
    <property type="match status" value="1"/>
</dbReference>
<dbReference type="GO" id="GO:0004714">
    <property type="term" value="F:transmembrane receptor protein tyrosine kinase activity"/>
    <property type="evidence" value="ECO:0007669"/>
    <property type="project" value="TreeGrafter"/>
</dbReference>
<name>A0A0B6Z904_9EUPU</name>
<dbReference type="Pfam" id="PF07714">
    <property type="entry name" value="PK_Tyr_Ser-Thr"/>
    <property type="match status" value="1"/>
</dbReference>
<protein>
    <recommendedName>
        <fullName evidence="1">Serine-threonine/tyrosine-protein kinase catalytic domain-containing protein</fullName>
    </recommendedName>
</protein>
<dbReference type="EMBL" id="HACG01017551">
    <property type="protein sequence ID" value="CEK64416.1"/>
    <property type="molecule type" value="Transcribed_RNA"/>
</dbReference>
<dbReference type="AlphaFoldDB" id="A0A0B6Z904"/>
<evidence type="ECO:0000313" key="2">
    <source>
        <dbReference type="EMBL" id="CEK64416.1"/>
    </source>
</evidence>
<dbReference type="InterPro" id="IPR050122">
    <property type="entry name" value="RTK"/>
</dbReference>
<evidence type="ECO:0000259" key="1">
    <source>
        <dbReference type="Pfam" id="PF07714"/>
    </source>
</evidence>
<dbReference type="PANTHER" id="PTHR24416">
    <property type="entry name" value="TYROSINE-PROTEIN KINASE RECEPTOR"/>
    <property type="match status" value="1"/>
</dbReference>
<gene>
    <name evidence="2" type="primary">ORF51707</name>
</gene>
<feature type="domain" description="Serine-threonine/tyrosine-protein kinase catalytic" evidence="1">
    <location>
        <begin position="1"/>
        <end position="58"/>
    </location>
</feature>
<dbReference type="SUPFAM" id="SSF56112">
    <property type="entry name" value="Protein kinase-like (PK-like)"/>
    <property type="match status" value="1"/>
</dbReference>
<proteinExistence type="predicted"/>
<accession>A0A0B6Z904</accession>
<organism evidence="2">
    <name type="scientific">Arion vulgaris</name>
    <dbReference type="NCBI Taxonomy" id="1028688"/>
    <lineage>
        <taxon>Eukaryota</taxon>
        <taxon>Metazoa</taxon>
        <taxon>Spiralia</taxon>
        <taxon>Lophotrochozoa</taxon>
        <taxon>Mollusca</taxon>
        <taxon>Gastropoda</taxon>
        <taxon>Heterobranchia</taxon>
        <taxon>Euthyneura</taxon>
        <taxon>Panpulmonata</taxon>
        <taxon>Eupulmonata</taxon>
        <taxon>Stylommatophora</taxon>
        <taxon>Helicina</taxon>
        <taxon>Arionoidea</taxon>
        <taxon>Arionidae</taxon>
        <taxon>Arion</taxon>
    </lineage>
</organism>
<dbReference type="GO" id="GO:0043235">
    <property type="term" value="C:receptor complex"/>
    <property type="evidence" value="ECO:0007669"/>
    <property type="project" value="TreeGrafter"/>
</dbReference>
<dbReference type="GO" id="GO:0007169">
    <property type="term" value="P:cell surface receptor protein tyrosine kinase signaling pathway"/>
    <property type="evidence" value="ECO:0007669"/>
    <property type="project" value="TreeGrafter"/>
</dbReference>